<comment type="caution">
    <text evidence="1">The sequence shown here is derived from an EMBL/GenBank/DDBJ whole genome shotgun (WGS) entry which is preliminary data.</text>
</comment>
<dbReference type="Gene3D" id="3.20.20.190">
    <property type="entry name" value="Phosphatidylinositol (PI) phosphodiesterase"/>
    <property type="match status" value="1"/>
</dbReference>
<dbReference type="RefSeq" id="WP_103467404.1">
    <property type="nucleotide sequence ID" value="NZ_PPXC01000021.1"/>
</dbReference>
<dbReference type="AlphaFoldDB" id="A0A2S3ZSM6"/>
<accession>A0A2S3ZSM6</accession>
<name>A0A2S3ZSM6_ARTGL</name>
<dbReference type="EMBL" id="PPXC01000021">
    <property type="protein sequence ID" value="POH71867.1"/>
    <property type="molecule type" value="Genomic_DNA"/>
</dbReference>
<dbReference type="Proteomes" id="UP000237061">
    <property type="component" value="Unassembled WGS sequence"/>
</dbReference>
<keyword evidence="2" id="KW-1185">Reference proteome</keyword>
<dbReference type="InterPro" id="IPR017946">
    <property type="entry name" value="PLC-like_Pdiesterase_TIM-brl"/>
</dbReference>
<evidence type="ECO:0000313" key="1">
    <source>
        <dbReference type="EMBL" id="POH71867.1"/>
    </source>
</evidence>
<evidence type="ECO:0000313" key="2">
    <source>
        <dbReference type="Proteomes" id="UP000237061"/>
    </source>
</evidence>
<reference evidence="1 2" key="1">
    <citation type="submission" date="2018-01" db="EMBL/GenBank/DDBJ databases">
        <title>Arthrobacter sp. nov., from glaciers in China.</title>
        <authorList>
            <person name="Liu Q."/>
            <person name="Xin Y.-H."/>
        </authorList>
    </citation>
    <scope>NUCLEOTIDE SEQUENCE [LARGE SCALE GENOMIC DNA]</scope>
    <source>
        <strain evidence="1 2">HLT2-12-2</strain>
    </source>
</reference>
<dbReference type="GO" id="GO:0008081">
    <property type="term" value="F:phosphoric diester hydrolase activity"/>
    <property type="evidence" value="ECO:0007669"/>
    <property type="project" value="InterPro"/>
</dbReference>
<proteinExistence type="predicted"/>
<dbReference type="GO" id="GO:0006629">
    <property type="term" value="P:lipid metabolic process"/>
    <property type="evidence" value="ECO:0007669"/>
    <property type="project" value="InterPro"/>
</dbReference>
<protein>
    <recommendedName>
        <fullName evidence="3">GP-PDE domain-containing protein</fullName>
    </recommendedName>
</protein>
<organism evidence="1 2">
    <name type="scientific">Arthrobacter glacialis</name>
    <dbReference type="NCBI Taxonomy" id="1664"/>
    <lineage>
        <taxon>Bacteria</taxon>
        <taxon>Bacillati</taxon>
        <taxon>Actinomycetota</taxon>
        <taxon>Actinomycetes</taxon>
        <taxon>Micrococcales</taxon>
        <taxon>Micrococcaceae</taxon>
        <taxon>Arthrobacter</taxon>
    </lineage>
</organism>
<evidence type="ECO:0008006" key="3">
    <source>
        <dbReference type="Google" id="ProtNLM"/>
    </source>
</evidence>
<sequence length="162" mass="17379">MAGEPGPITDTPVLELDLGQLRTVLLDSGQPTLTFSEVVDATSVELHVEIKDPGAVATLAELVLSRPADAAGIRFTSFQTEALSLRRQHALSVPRGLIVSRYADTQQHEGGLDGILEAVGASTFYSGFEGLTSQEVERLHQAGYEVHVWPLRSLSDVEQAVS</sequence>
<dbReference type="SUPFAM" id="SSF51695">
    <property type="entry name" value="PLC-like phosphodiesterases"/>
    <property type="match status" value="1"/>
</dbReference>
<gene>
    <name evidence="1" type="ORF">CVS27_18935</name>
</gene>